<sequence length="284" mass="32354">MLVRFSRSMLSSVRFPSFPVSLTVLQYRQRPSILVLVMDPQSMKFKMTKNALSFGLSASTTRSHFLDVLSIPSCSCMRMHERWAAFHSPKAKRKVTEPLTSTRFSLSSVQRPPKAKLLPLPTLAARISTLSDVPSLKKQKESLNPQKIIVGLVSAFLVRTSCKCYVSYRIVCEMQPTCRLACRLHHAWFLWPQEWPQDHVSRLGCCKCKGDPKFVPIFAFDATGIFRRFSLSLLFPFDTATHFDLHLLLFVLTRILVTTFTTFHGSTSLASSVHWILAQIEQQQ</sequence>
<dbReference type="EMBL" id="KQ947420">
    <property type="protein sequence ID" value="KUJ14316.1"/>
    <property type="molecule type" value="Genomic_DNA"/>
</dbReference>
<dbReference type="AlphaFoldDB" id="A0A194X291"/>
<dbReference type="KEGG" id="psco:LY89DRAFT_135796"/>
<dbReference type="Proteomes" id="UP000070700">
    <property type="component" value="Unassembled WGS sequence"/>
</dbReference>
<protein>
    <submittedName>
        <fullName evidence="1">Uncharacterized protein</fullName>
    </submittedName>
</protein>
<dbReference type="RefSeq" id="XP_018068671.1">
    <property type="nucleotide sequence ID" value="XM_018205272.1"/>
</dbReference>
<accession>A0A194X291</accession>
<proteinExistence type="predicted"/>
<gene>
    <name evidence="1" type="ORF">LY89DRAFT_135796</name>
</gene>
<dbReference type="InParanoid" id="A0A194X291"/>
<keyword evidence="2" id="KW-1185">Reference proteome</keyword>
<reference evidence="1 2" key="1">
    <citation type="submission" date="2015-10" db="EMBL/GenBank/DDBJ databases">
        <title>Full genome of DAOMC 229536 Phialocephala scopiformis, a fungal endophyte of spruce producing the potent anti-insectan compound rugulosin.</title>
        <authorList>
            <consortium name="DOE Joint Genome Institute"/>
            <person name="Walker A.K."/>
            <person name="Frasz S.L."/>
            <person name="Seifert K.A."/>
            <person name="Miller J.D."/>
            <person name="Mondo S.J."/>
            <person name="Labutti K."/>
            <person name="Lipzen A."/>
            <person name="Dockter R."/>
            <person name="Kennedy M."/>
            <person name="Grigoriev I.V."/>
            <person name="Spatafora J.W."/>
        </authorList>
    </citation>
    <scope>NUCLEOTIDE SEQUENCE [LARGE SCALE GENOMIC DNA]</scope>
    <source>
        <strain evidence="1 2">CBS 120377</strain>
    </source>
</reference>
<organism evidence="1 2">
    <name type="scientific">Mollisia scopiformis</name>
    <name type="common">Conifer needle endophyte fungus</name>
    <name type="synonym">Phialocephala scopiformis</name>
    <dbReference type="NCBI Taxonomy" id="149040"/>
    <lineage>
        <taxon>Eukaryota</taxon>
        <taxon>Fungi</taxon>
        <taxon>Dikarya</taxon>
        <taxon>Ascomycota</taxon>
        <taxon>Pezizomycotina</taxon>
        <taxon>Leotiomycetes</taxon>
        <taxon>Helotiales</taxon>
        <taxon>Mollisiaceae</taxon>
        <taxon>Mollisia</taxon>
    </lineage>
</organism>
<evidence type="ECO:0000313" key="1">
    <source>
        <dbReference type="EMBL" id="KUJ14316.1"/>
    </source>
</evidence>
<evidence type="ECO:0000313" key="2">
    <source>
        <dbReference type="Proteomes" id="UP000070700"/>
    </source>
</evidence>
<name>A0A194X291_MOLSC</name>
<dbReference type="GeneID" id="28814998"/>